<comment type="caution">
    <text evidence="1">The sequence shown here is derived from an EMBL/GenBank/DDBJ whole genome shotgun (WGS) entry which is preliminary data.</text>
</comment>
<dbReference type="EMBL" id="JAGTPW010000001">
    <property type="protein sequence ID" value="MBR8643822.1"/>
    <property type="molecule type" value="Genomic_DNA"/>
</dbReference>
<reference evidence="1" key="1">
    <citation type="submission" date="2021-04" db="EMBL/GenBank/DDBJ databases">
        <title>Whole genome sequencing of Enterococci isolates from hospitalized patients.</title>
        <authorList>
            <person name="Ogoti B.M."/>
            <person name="Onyambu F.G."/>
        </authorList>
    </citation>
    <scope>NUCLEOTIDE SEQUENCE</scope>
    <source>
        <strain evidence="1">242</strain>
    </source>
</reference>
<accession>A0A941FP24</accession>
<name>A0A941FP24_9BACI</name>
<gene>
    <name evidence="1" type="ORF">KEH51_00825</name>
</gene>
<evidence type="ECO:0000313" key="2">
    <source>
        <dbReference type="Proteomes" id="UP000680045"/>
    </source>
</evidence>
<proteinExistence type="predicted"/>
<protein>
    <submittedName>
        <fullName evidence="1">Uncharacterized protein</fullName>
    </submittedName>
</protein>
<sequence length="68" mass="7773">MLNSSLKKEAVEKLERAIDHYEKSSKTLQNNAVKLHNTRTFGVDVIGKVEEYINLLANTPKEFKKALK</sequence>
<organism evidence="1 2">
    <name type="scientific">Peribacillus frigoritolerans</name>
    <dbReference type="NCBI Taxonomy" id="450367"/>
    <lineage>
        <taxon>Bacteria</taxon>
        <taxon>Bacillati</taxon>
        <taxon>Bacillota</taxon>
        <taxon>Bacilli</taxon>
        <taxon>Bacillales</taxon>
        <taxon>Bacillaceae</taxon>
        <taxon>Peribacillus</taxon>
    </lineage>
</organism>
<evidence type="ECO:0000313" key="1">
    <source>
        <dbReference type="EMBL" id="MBR8643822.1"/>
    </source>
</evidence>
<dbReference type="AlphaFoldDB" id="A0A941FP24"/>
<dbReference type="Proteomes" id="UP000680045">
    <property type="component" value="Unassembled WGS sequence"/>
</dbReference>